<feature type="domain" description="TonB-dependent transporter Oar-like beta-barrel" evidence="2">
    <location>
        <begin position="361"/>
        <end position="1010"/>
    </location>
</feature>
<feature type="chain" id="PRO_5037103597" description="TonB-dependent transporter Oar-like beta-barrel domain-containing protein" evidence="1">
    <location>
        <begin position="36"/>
        <end position="1067"/>
    </location>
</feature>
<protein>
    <recommendedName>
        <fullName evidence="2">TonB-dependent transporter Oar-like beta-barrel domain-containing protein</fullName>
    </recommendedName>
</protein>
<sequence length="1067" mass="118773">MHCFQHDYIFALMKPIFASITLLLLCCLAHTQLFAQTTQASIAGVVADENKQLIPGASVLVRNESTGFSSRTITNTKGEFLLKELPLGGPYTVTVSFVGYSEQKLSGYALNQGDIVRINVGMRSSTVGMKEITVSGNALKNKTENFGAATTVTARDIARLPVNGRNFSSLIDLSPLSSGGNLAGQLGSSTNITIDGTSAKNPTSSSGTNARIGGPYALSMEAIREFKVVTNQYDVTFGRSGGGTISTVTKSGTNTFSGSAFLFYRADQLSSNYDIRGAKRVNDFSTKQFGFTLSGPIVKDKAHFFVAWDRQADARPLQLADIQSPADEKRLNVTQSTLDNFLNIARGKYGVSNAPQFGSFDKKRSTDAIFARVDIQLSEKSLLTLRDNYISDRAPLGRDDNTSINLYEVYADAKAVNNSILATLRTVLNPRLTNELKVQHLYTFEESSPGSQLPKQNIPRAIIERVESNVGGNSVFTNIQLGGQRYSPEHFYNHVVQLVDNVYFSTNKANFTFGTDIMYSHMNSLYGSEMNGRFYFTGLENFNNMTPYRYAREVALADDPSINQNVVAGGLYAQMQTKLFKGFEMIAGIRADYTTYLNNANFNPIVYQELGLRTDNKLNTFQLQPRLQFNWDINDKHKDYLRFGAAIFGSDINNYAMINNQLFDGTKVLTVDIQNVGVPAPNFVEYRKNPSSAPGKELFDQLGLDRQGTINMNGKDARIPVVYKANISYNHFFNERFKMGITAFMTLARHNYMYVDRNMVDNPLFTLPNEGNRGVFVPLDSVKRATGNSNWMDGRKSKKVGRVLELNSEGKVNQFAFVVDGTYRYFRDGEISFSYTWNDAKDNTSYNGDVANTATLSLMVKDDPRNLRSMSYSDNQFRHKVVFYGTLPSFWGFNIGIRYSGIGGTRYSLAVGGNVNGDFVNSNDLAYVFDTKNQNVPEKVRQGLQSILDNPLASESIKDYIRKSSGKVAERNGGVNAFYGIWDMRIANKIKIHKSHFVELSADFFNIANMIKKDWGTIKTLGKQNLYSIGGFDKDTRSYVYNVNVNSGVIVPSGNPWQIQFGIRYGF</sequence>
<dbReference type="AlphaFoldDB" id="A0A979G4M2"/>
<feature type="signal peptide" evidence="1">
    <location>
        <begin position="1"/>
        <end position="35"/>
    </location>
</feature>
<gene>
    <name evidence="3" type="ordered locus">Cpin_3262</name>
</gene>
<evidence type="ECO:0000313" key="4">
    <source>
        <dbReference type="Proteomes" id="UP000002215"/>
    </source>
</evidence>
<evidence type="ECO:0000256" key="1">
    <source>
        <dbReference type="SAM" id="SignalP"/>
    </source>
</evidence>
<accession>A0A979G4M2</accession>
<dbReference type="Proteomes" id="UP000002215">
    <property type="component" value="Chromosome"/>
</dbReference>
<reference evidence="4" key="1">
    <citation type="submission" date="2009-08" db="EMBL/GenBank/DDBJ databases">
        <title>The complete genome of Chitinophaga pinensis DSM 2588.</title>
        <authorList>
            <consortium name="US DOE Joint Genome Institute (JGI-PGF)"/>
            <person name="Lucas S."/>
            <person name="Copeland A."/>
            <person name="Lapidus A."/>
            <person name="Glavina del Rio T."/>
            <person name="Dalin E."/>
            <person name="Tice H."/>
            <person name="Bruce D."/>
            <person name="Goodwin L."/>
            <person name="Pitluck S."/>
            <person name="Kyrpides N."/>
            <person name="Mavromatis K."/>
            <person name="Ivanova N."/>
            <person name="Mikhailova N."/>
            <person name="Sims D."/>
            <person name="Meinche L."/>
            <person name="Brettin T."/>
            <person name="Detter J.C."/>
            <person name="Han C."/>
            <person name="Larimer F."/>
            <person name="Land M."/>
            <person name="Hauser L."/>
            <person name="Markowitz V."/>
            <person name="Cheng J.-F."/>
            <person name="Hugenholtz P."/>
            <person name="Woyke T."/>
            <person name="Wu D."/>
            <person name="Spring S."/>
            <person name="Klenk H.-P."/>
            <person name="Eisen J.A."/>
        </authorList>
    </citation>
    <scope>NUCLEOTIDE SEQUENCE [LARGE SCALE GENOMIC DNA]</scope>
    <source>
        <strain evidence="4">ATCC 43595 / DSM 2588 / LMG 13176 / NBRC 15968 / NCIMB 11800 / UQM 2034</strain>
    </source>
</reference>
<evidence type="ECO:0000313" key="3">
    <source>
        <dbReference type="EMBL" id="ACU60729.1"/>
    </source>
</evidence>
<dbReference type="Pfam" id="PF25183">
    <property type="entry name" value="OMP_b-brl_4"/>
    <property type="match status" value="2"/>
</dbReference>
<dbReference type="Pfam" id="PF13620">
    <property type="entry name" value="CarboxypepD_reg"/>
    <property type="match status" value="1"/>
</dbReference>
<organism evidence="3 4">
    <name type="scientific">Chitinophaga pinensis (strain ATCC 43595 / DSM 2588 / LMG 13176 / NBRC 15968 / NCIMB 11800 / UQM 2034)</name>
    <dbReference type="NCBI Taxonomy" id="485918"/>
    <lineage>
        <taxon>Bacteria</taxon>
        <taxon>Pseudomonadati</taxon>
        <taxon>Bacteroidota</taxon>
        <taxon>Chitinophagia</taxon>
        <taxon>Chitinophagales</taxon>
        <taxon>Chitinophagaceae</taxon>
        <taxon>Chitinophaga</taxon>
    </lineage>
</organism>
<evidence type="ECO:0000259" key="2">
    <source>
        <dbReference type="Pfam" id="PF25183"/>
    </source>
</evidence>
<dbReference type="InterPro" id="IPR008969">
    <property type="entry name" value="CarboxyPept-like_regulatory"/>
</dbReference>
<dbReference type="SUPFAM" id="SSF56935">
    <property type="entry name" value="Porins"/>
    <property type="match status" value="1"/>
</dbReference>
<name>A0A979G4M2_CHIPD</name>
<keyword evidence="1" id="KW-0732">Signal</keyword>
<reference evidence="3 4" key="2">
    <citation type="journal article" date="2010" name="Stand. Genomic Sci.">
        <title>Complete genome sequence of Chitinophaga pinensis type strain (UQM 2034).</title>
        <authorList>
            <person name="Glavina Del Rio T."/>
            <person name="Abt B."/>
            <person name="Spring S."/>
            <person name="Lapidus A."/>
            <person name="Nolan M."/>
            <person name="Tice H."/>
            <person name="Copeland A."/>
            <person name="Cheng J.F."/>
            <person name="Chen F."/>
            <person name="Bruce D."/>
            <person name="Goodwin L."/>
            <person name="Pitluck S."/>
            <person name="Ivanova N."/>
            <person name="Mavromatis K."/>
            <person name="Mikhailova N."/>
            <person name="Pati A."/>
            <person name="Chen A."/>
            <person name="Palaniappan K."/>
            <person name="Land M."/>
            <person name="Hauser L."/>
            <person name="Chang Y.J."/>
            <person name="Jeffries C.D."/>
            <person name="Chain P."/>
            <person name="Saunders E."/>
            <person name="Detter J.C."/>
            <person name="Brettin T."/>
            <person name="Rohde M."/>
            <person name="Goker M."/>
            <person name="Bristow J."/>
            <person name="Eisen J.A."/>
            <person name="Markowitz V."/>
            <person name="Hugenholtz P."/>
            <person name="Kyrpides N.C."/>
            <person name="Klenk H.P."/>
            <person name="Lucas S."/>
        </authorList>
    </citation>
    <scope>NUCLEOTIDE SEQUENCE [LARGE SCALE GENOMIC DNA]</scope>
    <source>
        <strain evidence="4">ATCC 43595 / DSM 2588 / LMG 13176 / NBRC 15968 / NCIMB 11800 / UQM 2034</strain>
    </source>
</reference>
<dbReference type="KEGG" id="cpi:Cpin_3262"/>
<dbReference type="EMBL" id="CP001699">
    <property type="protein sequence ID" value="ACU60729.1"/>
    <property type="molecule type" value="Genomic_DNA"/>
</dbReference>
<dbReference type="InterPro" id="IPR057601">
    <property type="entry name" value="Oar-like_b-barrel"/>
</dbReference>
<dbReference type="SUPFAM" id="SSF49464">
    <property type="entry name" value="Carboxypeptidase regulatory domain-like"/>
    <property type="match status" value="1"/>
</dbReference>
<dbReference type="Gene3D" id="2.60.40.1120">
    <property type="entry name" value="Carboxypeptidase-like, regulatory domain"/>
    <property type="match status" value="1"/>
</dbReference>
<proteinExistence type="predicted"/>
<feature type="domain" description="TonB-dependent transporter Oar-like beta-barrel" evidence="2">
    <location>
        <begin position="248"/>
        <end position="318"/>
    </location>
</feature>